<keyword evidence="14" id="KW-1185">Reference proteome</keyword>
<dbReference type="EMBL" id="JH668306">
    <property type="protein sequence ID" value="KAG6443918.1"/>
    <property type="molecule type" value="Genomic_DNA"/>
</dbReference>
<name>A0A921YR75_MANSE</name>
<feature type="domain" description="C2H2-type" evidence="12">
    <location>
        <begin position="350"/>
        <end position="377"/>
    </location>
</feature>
<evidence type="ECO:0000256" key="10">
    <source>
        <dbReference type="ARBA" id="ARBA00023242"/>
    </source>
</evidence>
<evidence type="ECO:0000256" key="11">
    <source>
        <dbReference type="PROSITE-ProRule" id="PRU00042"/>
    </source>
</evidence>
<keyword evidence="3" id="KW-0479">Metal-binding</keyword>
<dbReference type="Proteomes" id="UP000791440">
    <property type="component" value="Unassembled WGS sequence"/>
</dbReference>
<dbReference type="InterPro" id="IPR013087">
    <property type="entry name" value="Znf_C2H2_type"/>
</dbReference>
<reference evidence="13" key="1">
    <citation type="journal article" date="2016" name="Insect Biochem. Mol. Biol.">
        <title>Multifaceted biological insights from a draft genome sequence of the tobacco hornworm moth, Manduca sexta.</title>
        <authorList>
            <person name="Kanost M.R."/>
            <person name="Arrese E.L."/>
            <person name="Cao X."/>
            <person name="Chen Y.R."/>
            <person name="Chellapilla S."/>
            <person name="Goldsmith M.R."/>
            <person name="Grosse-Wilde E."/>
            <person name="Heckel D.G."/>
            <person name="Herndon N."/>
            <person name="Jiang H."/>
            <person name="Papanicolaou A."/>
            <person name="Qu J."/>
            <person name="Soulages J.L."/>
            <person name="Vogel H."/>
            <person name="Walters J."/>
            <person name="Waterhouse R.M."/>
            <person name="Ahn S.J."/>
            <person name="Almeida F.C."/>
            <person name="An C."/>
            <person name="Aqrawi P."/>
            <person name="Bretschneider A."/>
            <person name="Bryant W.B."/>
            <person name="Bucks S."/>
            <person name="Chao H."/>
            <person name="Chevignon G."/>
            <person name="Christen J.M."/>
            <person name="Clarke D.F."/>
            <person name="Dittmer N.T."/>
            <person name="Ferguson L.C.F."/>
            <person name="Garavelou S."/>
            <person name="Gordon K.H.J."/>
            <person name="Gunaratna R.T."/>
            <person name="Han Y."/>
            <person name="Hauser F."/>
            <person name="He Y."/>
            <person name="Heidel-Fischer H."/>
            <person name="Hirsh A."/>
            <person name="Hu Y."/>
            <person name="Jiang H."/>
            <person name="Kalra D."/>
            <person name="Klinner C."/>
            <person name="Konig C."/>
            <person name="Kovar C."/>
            <person name="Kroll A.R."/>
            <person name="Kuwar S.S."/>
            <person name="Lee S.L."/>
            <person name="Lehman R."/>
            <person name="Li K."/>
            <person name="Li Z."/>
            <person name="Liang H."/>
            <person name="Lovelace S."/>
            <person name="Lu Z."/>
            <person name="Mansfield J.H."/>
            <person name="McCulloch K.J."/>
            <person name="Mathew T."/>
            <person name="Morton B."/>
            <person name="Muzny D.M."/>
            <person name="Neunemann D."/>
            <person name="Ongeri F."/>
            <person name="Pauchet Y."/>
            <person name="Pu L.L."/>
            <person name="Pyrousis I."/>
            <person name="Rao X.J."/>
            <person name="Redding A."/>
            <person name="Roesel C."/>
            <person name="Sanchez-Gracia A."/>
            <person name="Schaack S."/>
            <person name="Shukla A."/>
            <person name="Tetreau G."/>
            <person name="Wang Y."/>
            <person name="Xiong G.H."/>
            <person name="Traut W."/>
            <person name="Walsh T.K."/>
            <person name="Worley K.C."/>
            <person name="Wu D."/>
            <person name="Wu W."/>
            <person name="Wu Y.Q."/>
            <person name="Zhang X."/>
            <person name="Zou Z."/>
            <person name="Zucker H."/>
            <person name="Briscoe A.D."/>
            <person name="Burmester T."/>
            <person name="Clem R.J."/>
            <person name="Feyereisen R."/>
            <person name="Grimmelikhuijzen C.J.P."/>
            <person name="Hamodrakas S.J."/>
            <person name="Hansson B.S."/>
            <person name="Huguet E."/>
            <person name="Jermiin L.S."/>
            <person name="Lan Q."/>
            <person name="Lehman H.K."/>
            <person name="Lorenzen M."/>
            <person name="Merzendorfer H."/>
            <person name="Michalopoulos I."/>
            <person name="Morton D.B."/>
            <person name="Muthukrishnan S."/>
            <person name="Oakeshott J.G."/>
            <person name="Palmer W."/>
            <person name="Park Y."/>
            <person name="Passarelli A.L."/>
            <person name="Rozas J."/>
            <person name="Schwartz L.M."/>
            <person name="Smith W."/>
            <person name="Southgate A."/>
            <person name="Vilcinskas A."/>
            <person name="Vogt R."/>
            <person name="Wang P."/>
            <person name="Werren J."/>
            <person name="Yu X.Q."/>
            <person name="Zhou J.J."/>
            <person name="Brown S.J."/>
            <person name="Scherer S.E."/>
            <person name="Richards S."/>
            <person name="Blissard G.W."/>
        </authorList>
    </citation>
    <scope>NUCLEOTIDE SEQUENCE</scope>
</reference>
<sequence length="465" mass="54410">MSTEYDQHIKIKLEPETDHQLDSENGITQSADDIVNQKPEFVNIKMEIDIENNVSKLICCSIKQEFKQPPCPDSTSAPSSPAPGTMVKMEYEDPIDSMNNEVYYTNEENLNDQHQETYNSSYLVPAMMQPNTSQCYFDNEAALLAEAERSTTCPICQKTFANQGNVRRHLLLHARVKHKCGLCNKQFLQEDQLQRHLARHGRSTDRECGECGKTFKTPSKLKQHLRSHIKEKTFFCTQCHRYFSTEQSLVRHQGRSRCKRPIDVPLSCNVCLKTFEKEFLLKSHLRRHDSVRPFACDICGMSFKYKSTIVRHIKWHNGDKPYSCKVCKKSFTQAGLLKPHMRVHTGERPYQCHICLKSFSYKHNMLRHAARHNKVKRLVCEICHKKFPRESRLIYHMRIHLDEKRFFSCFVCPKKFSHRQNVLRHYMRKHPGHTYDGTDTDAKVALRLWDKAKNTFVTEPEEILS</sequence>
<feature type="domain" description="C2H2-type" evidence="12">
    <location>
        <begin position="206"/>
        <end position="233"/>
    </location>
</feature>
<dbReference type="FunFam" id="3.30.160.60:FF:000100">
    <property type="entry name" value="Zinc finger 45-like"/>
    <property type="match status" value="1"/>
</dbReference>
<dbReference type="FunFam" id="3.30.160.60:FF:001732">
    <property type="entry name" value="Zgc:162936"/>
    <property type="match status" value="1"/>
</dbReference>
<keyword evidence="6" id="KW-0862">Zinc</keyword>
<evidence type="ECO:0000256" key="4">
    <source>
        <dbReference type="ARBA" id="ARBA00022737"/>
    </source>
</evidence>
<dbReference type="GO" id="GO:0005634">
    <property type="term" value="C:nucleus"/>
    <property type="evidence" value="ECO:0007669"/>
    <property type="project" value="UniProtKB-SubCell"/>
</dbReference>
<dbReference type="GO" id="GO:0000978">
    <property type="term" value="F:RNA polymerase II cis-regulatory region sequence-specific DNA binding"/>
    <property type="evidence" value="ECO:0007669"/>
    <property type="project" value="TreeGrafter"/>
</dbReference>
<keyword evidence="4" id="KW-0677">Repeat</keyword>
<evidence type="ECO:0000256" key="7">
    <source>
        <dbReference type="ARBA" id="ARBA00023015"/>
    </source>
</evidence>
<protein>
    <recommendedName>
        <fullName evidence="12">C2H2-type domain-containing protein</fullName>
    </recommendedName>
</protein>
<comment type="caution">
    <text evidence="13">The sequence shown here is derived from an EMBL/GenBank/DDBJ whole genome shotgun (WGS) entry which is preliminary data.</text>
</comment>
<organism evidence="13 14">
    <name type="scientific">Manduca sexta</name>
    <name type="common">Tobacco hawkmoth</name>
    <name type="synonym">Tobacco hornworm</name>
    <dbReference type="NCBI Taxonomy" id="7130"/>
    <lineage>
        <taxon>Eukaryota</taxon>
        <taxon>Metazoa</taxon>
        <taxon>Ecdysozoa</taxon>
        <taxon>Arthropoda</taxon>
        <taxon>Hexapoda</taxon>
        <taxon>Insecta</taxon>
        <taxon>Pterygota</taxon>
        <taxon>Neoptera</taxon>
        <taxon>Endopterygota</taxon>
        <taxon>Lepidoptera</taxon>
        <taxon>Glossata</taxon>
        <taxon>Ditrysia</taxon>
        <taxon>Bombycoidea</taxon>
        <taxon>Sphingidae</taxon>
        <taxon>Sphinginae</taxon>
        <taxon>Sphingini</taxon>
        <taxon>Manduca</taxon>
    </lineage>
</organism>
<dbReference type="GO" id="GO:0005694">
    <property type="term" value="C:chromosome"/>
    <property type="evidence" value="ECO:0007669"/>
    <property type="project" value="UniProtKB-ARBA"/>
</dbReference>
<gene>
    <name evidence="13" type="ORF">O3G_MSEX003113</name>
</gene>
<feature type="domain" description="C2H2-type" evidence="12">
    <location>
        <begin position="266"/>
        <end position="293"/>
    </location>
</feature>
<dbReference type="PROSITE" id="PS50157">
    <property type="entry name" value="ZINC_FINGER_C2H2_2"/>
    <property type="match status" value="10"/>
</dbReference>
<evidence type="ECO:0000256" key="9">
    <source>
        <dbReference type="ARBA" id="ARBA00023163"/>
    </source>
</evidence>
<evidence type="ECO:0000256" key="2">
    <source>
        <dbReference type="ARBA" id="ARBA00006991"/>
    </source>
</evidence>
<feature type="domain" description="C2H2-type" evidence="12">
    <location>
        <begin position="151"/>
        <end position="178"/>
    </location>
</feature>
<evidence type="ECO:0000256" key="1">
    <source>
        <dbReference type="ARBA" id="ARBA00004123"/>
    </source>
</evidence>
<keyword evidence="9" id="KW-0804">Transcription</keyword>
<keyword evidence="7" id="KW-0805">Transcription regulation</keyword>
<comment type="subcellular location">
    <subcellularLocation>
        <location evidence="1">Nucleus</location>
    </subcellularLocation>
</comment>
<feature type="domain" description="C2H2-type" evidence="12">
    <location>
        <begin position="407"/>
        <end position="435"/>
    </location>
</feature>
<proteinExistence type="inferred from homology"/>
<accession>A0A921YR75</accession>
<dbReference type="FunFam" id="3.30.160.60:FF:000045">
    <property type="entry name" value="ZFP69 zinc finger protein B"/>
    <property type="match status" value="1"/>
</dbReference>
<dbReference type="SMART" id="SM00355">
    <property type="entry name" value="ZnF_C2H2"/>
    <property type="match status" value="10"/>
</dbReference>
<evidence type="ECO:0000259" key="12">
    <source>
        <dbReference type="PROSITE" id="PS50157"/>
    </source>
</evidence>
<dbReference type="AlphaFoldDB" id="A0A921YR75"/>
<dbReference type="Pfam" id="PF00096">
    <property type="entry name" value="zf-C2H2"/>
    <property type="match status" value="6"/>
</dbReference>
<evidence type="ECO:0000256" key="3">
    <source>
        <dbReference type="ARBA" id="ARBA00022723"/>
    </source>
</evidence>
<evidence type="ECO:0000256" key="8">
    <source>
        <dbReference type="ARBA" id="ARBA00023125"/>
    </source>
</evidence>
<keyword evidence="5 11" id="KW-0863">Zinc-finger</keyword>
<feature type="domain" description="C2H2-type" evidence="12">
    <location>
        <begin position="294"/>
        <end position="321"/>
    </location>
</feature>
<comment type="similarity">
    <text evidence="2">Belongs to the krueppel C2H2-type zinc-finger protein family.</text>
</comment>
<feature type="domain" description="C2H2-type" evidence="12">
    <location>
        <begin position="234"/>
        <end position="261"/>
    </location>
</feature>
<dbReference type="GO" id="GO:0001228">
    <property type="term" value="F:DNA-binding transcription activator activity, RNA polymerase II-specific"/>
    <property type="evidence" value="ECO:0007669"/>
    <property type="project" value="TreeGrafter"/>
</dbReference>
<evidence type="ECO:0000256" key="5">
    <source>
        <dbReference type="ARBA" id="ARBA00022771"/>
    </source>
</evidence>
<dbReference type="GO" id="GO:0008270">
    <property type="term" value="F:zinc ion binding"/>
    <property type="evidence" value="ECO:0007669"/>
    <property type="project" value="UniProtKB-KW"/>
</dbReference>
<keyword evidence="10" id="KW-0539">Nucleus</keyword>
<evidence type="ECO:0000256" key="6">
    <source>
        <dbReference type="ARBA" id="ARBA00022833"/>
    </source>
</evidence>
<evidence type="ECO:0000313" key="14">
    <source>
        <dbReference type="Proteomes" id="UP000791440"/>
    </source>
</evidence>
<dbReference type="PROSITE" id="PS00028">
    <property type="entry name" value="ZINC_FINGER_C2H2_1"/>
    <property type="match status" value="9"/>
</dbReference>
<dbReference type="PANTHER" id="PTHR24393">
    <property type="entry name" value="ZINC FINGER PROTEIN"/>
    <property type="match status" value="1"/>
</dbReference>
<reference evidence="13" key="2">
    <citation type="submission" date="2020-12" db="EMBL/GenBank/DDBJ databases">
        <authorList>
            <person name="Kanost M."/>
        </authorList>
    </citation>
    <scope>NUCLEOTIDE SEQUENCE</scope>
</reference>
<keyword evidence="8" id="KW-0238">DNA-binding</keyword>
<dbReference type="PANTHER" id="PTHR24393:SF15">
    <property type="entry name" value="IP01243P-RELATED"/>
    <property type="match status" value="1"/>
</dbReference>
<feature type="domain" description="C2H2-type" evidence="12">
    <location>
        <begin position="378"/>
        <end position="405"/>
    </location>
</feature>
<feature type="domain" description="C2H2-type" evidence="12">
    <location>
        <begin position="322"/>
        <end position="349"/>
    </location>
</feature>
<evidence type="ECO:0000313" key="13">
    <source>
        <dbReference type="EMBL" id="KAG6443918.1"/>
    </source>
</evidence>
<dbReference type="Pfam" id="PF12874">
    <property type="entry name" value="zf-met"/>
    <property type="match status" value="1"/>
</dbReference>
<dbReference type="FunFam" id="3.30.160.60:FF:001480">
    <property type="entry name" value="Si:cabz01071911.3"/>
    <property type="match status" value="1"/>
</dbReference>
<feature type="domain" description="C2H2-type" evidence="12">
    <location>
        <begin position="178"/>
        <end position="205"/>
    </location>
</feature>